<evidence type="ECO:0000259" key="3">
    <source>
        <dbReference type="Pfam" id="PF13204"/>
    </source>
</evidence>
<feature type="signal peptide" evidence="1">
    <location>
        <begin position="1"/>
        <end position="21"/>
    </location>
</feature>
<name>A0AAD2HWM2_9AGAR</name>
<sequence>MKTTSALLALAALVATSGIDAKHSSDVPWKHLSISAPVNGRYLHRTHSGEPFFWQADTAWELFHRLNRTDIDFYLRDRASKGFNVIHFPFDADPTRPNDAYFEHVDWAVKRAAEHGILIALVPTWGMYMNCGWHNGPVIFNKTTAEMWGEYIGRRYPGLPKIIGADSNAFWACNTSAAQDAFRADPALDPNTLLGPIEDTRDIWSKMARGLNTSEAAAGFQAFYTWHPTNSWISTPDTGLPYGHNYMNGSFGRVSMDAVQSGHNIPDPNSLDAGFTPISGWDSTKNYENTATMRAAFSGPVVDLENHYEGAFIGFNSSRPLWNDSVVRHGLWSAVLSGSAGFTYGAHAIWQFYAPLDQLARPDLFLEPQLSQPANQSWRDALHFPGSKQAGYVQKLFGKLDKETFNAMQPDRSFIVDKDVLAFEANRYVAALVSTDRYWVYTGFGDTFTLDLDSLGSHLKASKAKAKAQWYDPRSGQHKHVAEGAVFALKGNKTFVPPTSGSVDHDWVLELRAEK</sequence>
<dbReference type="Pfam" id="PF12904">
    <property type="entry name" value="Collagen_bind_2"/>
    <property type="match status" value="1"/>
</dbReference>
<dbReference type="AlphaFoldDB" id="A0AAD2HWM2"/>
<organism evidence="4 5">
    <name type="scientific">Mycena citricolor</name>
    <dbReference type="NCBI Taxonomy" id="2018698"/>
    <lineage>
        <taxon>Eukaryota</taxon>
        <taxon>Fungi</taxon>
        <taxon>Dikarya</taxon>
        <taxon>Basidiomycota</taxon>
        <taxon>Agaricomycotina</taxon>
        <taxon>Agaricomycetes</taxon>
        <taxon>Agaricomycetidae</taxon>
        <taxon>Agaricales</taxon>
        <taxon>Marasmiineae</taxon>
        <taxon>Mycenaceae</taxon>
        <taxon>Mycena</taxon>
    </lineage>
</organism>
<dbReference type="Proteomes" id="UP001295794">
    <property type="component" value="Unassembled WGS sequence"/>
</dbReference>
<dbReference type="PANTHER" id="PTHR37836">
    <property type="entry name" value="LMO1036 PROTEIN"/>
    <property type="match status" value="1"/>
</dbReference>
<feature type="domain" description="Putative collagen-binding" evidence="2">
    <location>
        <begin position="410"/>
        <end position="509"/>
    </location>
</feature>
<dbReference type="EMBL" id="CAVNYO010000466">
    <property type="protein sequence ID" value="CAK5283192.1"/>
    <property type="molecule type" value="Genomic_DNA"/>
</dbReference>
<reference evidence="4" key="1">
    <citation type="submission" date="2023-11" db="EMBL/GenBank/DDBJ databases">
        <authorList>
            <person name="De Vega J J."/>
            <person name="De Vega J J."/>
        </authorList>
    </citation>
    <scope>NUCLEOTIDE SEQUENCE</scope>
</reference>
<dbReference type="Pfam" id="PF13204">
    <property type="entry name" value="Apiosidase"/>
    <property type="match status" value="1"/>
</dbReference>
<evidence type="ECO:0000259" key="2">
    <source>
        <dbReference type="Pfam" id="PF12904"/>
    </source>
</evidence>
<proteinExistence type="predicted"/>
<accession>A0AAD2HWM2</accession>
<comment type="caution">
    <text evidence="4">The sequence shown here is derived from an EMBL/GenBank/DDBJ whole genome shotgun (WGS) entry which is preliminary data.</text>
</comment>
<evidence type="ECO:0000256" key="1">
    <source>
        <dbReference type="SAM" id="SignalP"/>
    </source>
</evidence>
<protein>
    <recommendedName>
        <fullName evidence="6">DUF4038 domain-containing protein</fullName>
    </recommendedName>
</protein>
<dbReference type="Gene3D" id="3.20.20.80">
    <property type="entry name" value="Glycosidases"/>
    <property type="match status" value="1"/>
</dbReference>
<dbReference type="InterPro" id="IPR025277">
    <property type="entry name" value="Apiosidase-like_cat_dom"/>
</dbReference>
<evidence type="ECO:0000313" key="5">
    <source>
        <dbReference type="Proteomes" id="UP001295794"/>
    </source>
</evidence>
<dbReference type="SUPFAM" id="SSF51445">
    <property type="entry name" value="(Trans)glycosidases"/>
    <property type="match status" value="1"/>
</dbReference>
<feature type="domain" description="Apiosidase-like catalytic" evidence="3">
    <location>
        <begin position="39"/>
        <end position="400"/>
    </location>
</feature>
<dbReference type="InterPro" id="IPR017853">
    <property type="entry name" value="GH"/>
</dbReference>
<gene>
    <name evidence="4" type="ORF">MYCIT1_LOCUS35526</name>
</gene>
<feature type="chain" id="PRO_5042295751" description="DUF4038 domain-containing protein" evidence="1">
    <location>
        <begin position="22"/>
        <end position="515"/>
    </location>
</feature>
<dbReference type="PANTHER" id="PTHR37836:SF2">
    <property type="entry name" value="DUF4038 DOMAIN-CONTAINING PROTEIN"/>
    <property type="match status" value="1"/>
</dbReference>
<evidence type="ECO:0008006" key="6">
    <source>
        <dbReference type="Google" id="ProtNLM"/>
    </source>
</evidence>
<evidence type="ECO:0000313" key="4">
    <source>
        <dbReference type="EMBL" id="CAK5283192.1"/>
    </source>
</evidence>
<keyword evidence="5" id="KW-1185">Reference proteome</keyword>
<keyword evidence="1" id="KW-0732">Signal</keyword>
<dbReference type="InterPro" id="IPR024749">
    <property type="entry name" value="Collagen-bd_put"/>
</dbReference>